<reference evidence="2" key="1">
    <citation type="submission" date="2023-12" db="EMBL/GenBank/DDBJ databases">
        <title>Genome assembly of Anisodus tanguticus.</title>
        <authorList>
            <person name="Wang Y.-J."/>
        </authorList>
    </citation>
    <scope>NUCLEOTIDE SEQUENCE</scope>
    <source>
        <strain evidence="2">KB-2021</strain>
        <tissue evidence="2">Leaf</tissue>
    </source>
</reference>
<evidence type="ECO:0000256" key="1">
    <source>
        <dbReference type="PROSITE-ProRule" id="PRU00339"/>
    </source>
</evidence>
<dbReference type="Proteomes" id="UP001291623">
    <property type="component" value="Unassembled WGS sequence"/>
</dbReference>
<comment type="caution">
    <text evidence="2">The sequence shown here is derived from an EMBL/GenBank/DDBJ whole genome shotgun (WGS) entry which is preliminary data.</text>
</comment>
<accession>A0AAE1T1V0</accession>
<evidence type="ECO:0000313" key="2">
    <source>
        <dbReference type="EMBL" id="KAK4379996.1"/>
    </source>
</evidence>
<dbReference type="SUPFAM" id="SSF48452">
    <property type="entry name" value="TPR-like"/>
    <property type="match status" value="1"/>
</dbReference>
<protein>
    <submittedName>
        <fullName evidence="2">Uncharacterized protein</fullName>
    </submittedName>
</protein>
<keyword evidence="1" id="KW-0802">TPR repeat</keyword>
<gene>
    <name evidence="2" type="ORF">RND71_001858</name>
</gene>
<name>A0AAE1T1V0_9SOLA</name>
<sequence>MKEQVVWNSLQSFCDDFPITYIFCLKWLSVVAGKQRWMSESEWRKVKNGELHGDVLVSDEAGWERKKQCHVDSIAERSPKKSVGISIFLVRKSLNKLVHDLLNIDPTRPEVFVALSVLCEKKDERGALSYSEKGNLFLSMNRPEAAVIAFRGAQELRPDLPSYQGLVRSYLEISKIKEPLHAAREAMKAMPQSAKALKLVGDVYASNTSEREKGEQGEEVEGAHGAVAEEAVGRKVLLNMLRLRAEAEAVIQK</sequence>
<dbReference type="EMBL" id="JAVYJV010000001">
    <property type="protein sequence ID" value="KAK4379996.1"/>
    <property type="molecule type" value="Genomic_DNA"/>
</dbReference>
<proteinExistence type="predicted"/>
<dbReference type="InterPro" id="IPR019734">
    <property type="entry name" value="TPR_rpt"/>
</dbReference>
<dbReference type="Gene3D" id="1.25.40.10">
    <property type="entry name" value="Tetratricopeptide repeat domain"/>
    <property type="match status" value="1"/>
</dbReference>
<dbReference type="InterPro" id="IPR011990">
    <property type="entry name" value="TPR-like_helical_dom_sf"/>
</dbReference>
<dbReference type="AlphaFoldDB" id="A0AAE1T1V0"/>
<feature type="repeat" description="TPR" evidence="1">
    <location>
        <begin position="127"/>
        <end position="160"/>
    </location>
</feature>
<evidence type="ECO:0000313" key="3">
    <source>
        <dbReference type="Proteomes" id="UP001291623"/>
    </source>
</evidence>
<keyword evidence="3" id="KW-1185">Reference proteome</keyword>
<organism evidence="2 3">
    <name type="scientific">Anisodus tanguticus</name>
    <dbReference type="NCBI Taxonomy" id="243964"/>
    <lineage>
        <taxon>Eukaryota</taxon>
        <taxon>Viridiplantae</taxon>
        <taxon>Streptophyta</taxon>
        <taxon>Embryophyta</taxon>
        <taxon>Tracheophyta</taxon>
        <taxon>Spermatophyta</taxon>
        <taxon>Magnoliopsida</taxon>
        <taxon>eudicotyledons</taxon>
        <taxon>Gunneridae</taxon>
        <taxon>Pentapetalae</taxon>
        <taxon>asterids</taxon>
        <taxon>lamiids</taxon>
        <taxon>Solanales</taxon>
        <taxon>Solanaceae</taxon>
        <taxon>Solanoideae</taxon>
        <taxon>Hyoscyameae</taxon>
        <taxon>Anisodus</taxon>
    </lineage>
</organism>
<dbReference type="PROSITE" id="PS50005">
    <property type="entry name" value="TPR"/>
    <property type="match status" value="1"/>
</dbReference>